<accession>A0AAD5RW12</accession>
<evidence type="ECO:0000256" key="6">
    <source>
        <dbReference type="ARBA" id="ARBA00033752"/>
    </source>
</evidence>
<dbReference type="EMBL" id="JAKWBI020000033">
    <property type="protein sequence ID" value="KAJ2905359.1"/>
    <property type="molecule type" value="Genomic_DNA"/>
</dbReference>
<comment type="subcellular location">
    <subcellularLocation>
        <location evidence="1">Mitochondrion</location>
    </subcellularLocation>
</comment>
<keyword evidence="2" id="KW-0809">Transit peptide</keyword>
<comment type="similarity">
    <text evidence="6">Belongs to the mitochondrion-specific ribosomal protein mL54 family.</text>
</comment>
<dbReference type="AlphaFoldDB" id="A0AAD5RW12"/>
<keyword evidence="5" id="KW-0687">Ribonucleoprotein</keyword>
<gene>
    <name evidence="9" type="ORF">MKZ38_005658</name>
</gene>
<organism evidence="9 10">
    <name type="scientific">Zalerion maritima</name>
    <dbReference type="NCBI Taxonomy" id="339359"/>
    <lineage>
        <taxon>Eukaryota</taxon>
        <taxon>Fungi</taxon>
        <taxon>Dikarya</taxon>
        <taxon>Ascomycota</taxon>
        <taxon>Pezizomycotina</taxon>
        <taxon>Sordariomycetes</taxon>
        <taxon>Lulworthiomycetidae</taxon>
        <taxon>Lulworthiales</taxon>
        <taxon>Lulworthiaceae</taxon>
        <taxon>Zalerion</taxon>
    </lineage>
</organism>
<keyword evidence="10" id="KW-1185">Reference proteome</keyword>
<dbReference type="GO" id="GO:0003735">
    <property type="term" value="F:structural constituent of ribosome"/>
    <property type="evidence" value="ECO:0007669"/>
    <property type="project" value="TreeGrafter"/>
</dbReference>
<keyword evidence="3" id="KW-0689">Ribosomal protein</keyword>
<dbReference type="Proteomes" id="UP001201980">
    <property type="component" value="Unassembled WGS sequence"/>
</dbReference>
<reference evidence="9" key="1">
    <citation type="submission" date="2022-07" db="EMBL/GenBank/DDBJ databases">
        <title>Draft genome sequence of Zalerion maritima ATCC 34329, a (micro)plastics degrading marine fungus.</title>
        <authorList>
            <person name="Paco A."/>
            <person name="Goncalves M.F.M."/>
            <person name="Rocha-Santos T.A.P."/>
            <person name="Alves A."/>
        </authorList>
    </citation>
    <scope>NUCLEOTIDE SEQUENCE</scope>
    <source>
        <strain evidence="9">ATCC 34329</strain>
    </source>
</reference>
<evidence type="ECO:0000256" key="1">
    <source>
        <dbReference type="ARBA" id="ARBA00004173"/>
    </source>
</evidence>
<evidence type="ECO:0000313" key="10">
    <source>
        <dbReference type="Proteomes" id="UP001201980"/>
    </source>
</evidence>
<dbReference type="InterPro" id="IPR013870">
    <property type="entry name" value="Ribosomal_mL54"/>
</dbReference>
<comment type="caution">
    <text evidence="9">The sequence shown here is derived from an EMBL/GenBank/DDBJ whole genome shotgun (WGS) entry which is preliminary data.</text>
</comment>
<feature type="region of interest" description="Disordered" evidence="8">
    <location>
        <begin position="29"/>
        <end position="56"/>
    </location>
</feature>
<evidence type="ECO:0000256" key="7">
    <source>
        <dbReference type="ARBA" id="ARBA00035179"/>
    </source>
</evidence>
<evidence type="ECO:0000313" key="9">
    <source>
        <dbReference type="EMBL" id="KAJ2905359.1"/>
    </source>
</evidence>
<dbReference type="Pfam" id="PF08561">
    <property type="entry name" value="Ribosomal_L37"/>
    <property type="match status" value="1"/>
</dbReference>
<evidence type="ECO:0000256" key="8">
    <source>
        <dbReference type="SAM" id="MobiDB-lite"/>
    </source>
</evidence>
<keyword evidence="4" id="KW-0496">Mitochondrion</keyword>
<sequence>MICRTCLGRALPAVARTFTTGPIRSISTSLTRAVGAASPQASKTTDSKPSNAPLSSCPAGTVMVGLNYIKGRDDPVALPDEEYPAWLWTCLESNKAADDASSQDAGDEYSKSKKERRAALRRKRVEEQRILQSGDLSALEPKIPVTKQTINMPANEKNTAEGAIEAFEKREELRFAMRRDRKAKIKETNYLKSM</sequence>
<evidence type="ECO:0000256" key="2">
    <source>
        <dbReference type="ARBA" id="ARBA00022946"/>
    </source>
</evidence>
<evidence type="ECO:0000256" key="5">
    <source>
        <dbReference type="ARBA" id="ARBA00023274"/>
    </source>
</evidence>
<evidence type="ECO:0000256" key="3">
    <source>
        <dbReference type="ARBA" id="ARBA00022980"/>
    </source>
</evidence>
<dbReference type="PANTHER" id="PTHR28595:SF1">
    <property type="entry name" value="LARGE RIBOSOMAL SUBUNIT PROTEIN ML54"/>
    <property type="match status" value="1"/>
</dbReference>
<feature type="region of interest" description="Disordered" evidence="8">
    <location>
        <begin position="97"/>
        <end position="116"/>
    </location>
</feature>
<protein>
    <recommendedName>
        <fullName evidence="7">Large ribosomal subunit protein mL54</fullName>
    </recommendedName>
</protein>
<dbReference type="PANTHER" id="PTHR28595">
    <property type="entry name" value="39S RIBOSOMAL PROTEIN L54, MITOCHONDRIAL"/>
    <property type="match status" value="1"/>
</dbReference>
<evidence type="ECO:0000256" key="4">
    <source>
        <dbReference type="ARBA" id="ARBA00023128"/>
    </source>
</evidence>
<feature type="compositionally biased region" description="Polar residues" evidence="8">
    <location>
        <begin position="39"/>
        <end position="54"/>
    </location>
</feature>
<name>A0AAD5RW12_9PEZI</name>
<proteinExistence type="inferred from homology"/>
<dbReference type="GO" id="GO:0005762">
    <property type="term" value="C:mitochondrial large ribosomal subunit"/>
    <property type="evidence" value="ECO:0007669"/>
    <property type="project" value="TreeGrafter"/>
</dbReference>